<dbReference type="AlphaFoldDB" id="A0A8X8KQJ9"/>
<evidence type="ECO:0000256" key="1">
    <source>
        <dbReference type="SAM" id="Phobius"/>
    </source>
</evidence>
<organism evidence="2 3">
    <name type="scientific">Fertoeibacter niger</name>
    <dbReference type="NCBI Taxonomy" id="2656921"/>
    <lineage>
        <taxon>Bacteria</taxon>
        <taxon>Pseudomonadati</taxon>
        <taxon>Pseudomonadota</taxon>
        <taxon>Alphaproteobacteria</taxon>
        <taxon>Rhodobacterales</taxon>
        <taxon>Paracoccaceae</taxon>
        <taxon>Fertoeibacter</taxon>
    </lineage>
</organism>
<reference evidence="2" key="1">
    <citation type="submission" date="2020-05" db="EMBL/GenBank/DDBJ databases">
        <title>Fertoebacter nigrum gen. nov., sp. nov., a new member of the family Rhodobacteraceae.</title>
        <authorList>
            <person name="Szuroczki S."/>
            <person name="Abbaszade G."/>
            <person name="Buni D."/>
            <person name="Schumann P."/>
            <person name="Toth E."/>
        </authorList>
    </citation>
    <scope>NUCLEOTIDE SEQUENCE</scope>
    <source>
        <strain evidence="2">RG-N-1a</strain>
    </source>
</reference>
<evidence type="ECO:0000313" key="2">
    <source>
        <dbReference type="EMBL" id="NUB46305.1"/>
    </source>
</evidence>
<evidence type="ECO:0000313" key="3">
    <source>
        <dbReference type="Proteomes" id="UP000484076"/>
    </source>
</evidence>
<dbReference type="Proteomes" id="UP000484076">
    <property type="component" value="Unassembled WGS sequence"/>
</dbReference>
<gene>
    <name evidence="2" type="ORF">GEU84_018080</name>
</gene>
<accession>A0A8X8KQJ9</accession>
<sequence length="123" mass="13045">MMRDSDLDDLFADLRVVRAEAPASLLMRVLEDAELHQPQPVALRAAPAPRRLWSLLAGGGLGGGGVLAGLATATLAGFWIGFAQPLPVTTLTAALWQQETLADDEGLDLVELIPTLDTYLPEG</sequence>
<proteinExistence type="predicted"/>
<keyword evidence="3" id="KW-1185">Reference proteome</keyword>
<keyword evidence="1" id="KW-0472">Membrane</keyword>
<protein>
    <submittedName>
        <fullName evidence="2">Dihydroorotate dehydrogenase</fullName>
    </submittedName>
</protein>
<feature type="transmembrane region" description="Helical" evidence="1">
    <location>
        <begin position="52"/>
        <end position="82"/>
    </location>
</feature>
<name>A0A8X8KQJ9_9RHOB</name>
<dbReference type="RefSeq" id="WP_152828467.1">
    <property type="nucleotide sequence ID" value="NZ_WHUT02000013.1"/>
</dbReference>
<keyword evidence="1" id="KW-1133">Transmembrane helix</keyword>
<keyword evidence="1" id="KW-0812">Transmembrane</keyword>
<comment type="caution">
    <text evidence="2">The sequence shown here is derived from an EMBL/GenBank/DDBJ whole genome shotgun (WGS) entry which is preliminary data.</text>
</comment>
<dbReference type="EMBL" id="WHUT02000013">
    <property type="protein sequence ID" value="NUB46305.1"/>
    <property type="molecule type" value="Genomic_DNA"/>
</dbReference>